<proteinExistence type="predicted"/>
<reference evidence="2" key="2">
    <citation type="journal article" date="2023" name="IMA Fungus">
        <title>Comparative genomic study of the Penicillium genus elucidates a diverse pangenome and 15 lateral gene transfer events.</title>
        <authorList>
            <person name="Petersen C."/>
            <person name="Sorensen T."/>
            <person name="Nielsen M.R."/>
            <person name="Sondergaard T.E."/>
            <person name="Sorensen J.L."/>
            <person name="Fitzpatrick D.A."/>
            <person name="Frisvad J.C."/>
            <person name="Nielsen K.L."/>
        </authorList>
    </citation>
    <scope>NUCLEOTIDE SEQUENCE</scope>
    <source>
        <strain evidence="2">IBT 15544</strain>
    </source>
</reference>
<name>A0A9W9J5U2_9EURO</name>
<dbReference type="RefSeq" id="XP_058303352.1">
    <property type="nucleotide sequence ID" value="XM_058456453.1"/>
</dbReference>
<dbReference type="GO" id="GO:0043022">
    <property type="term" value="F:ribosome binding"/>
    <property type="evidence" value="ECO:0007669"/>
    <property type="project" value="InterPro"/>
</dbReference>
<dbReference type="AlphaFoldDB" id="A0A9W9J5U2"/>
<sequence length="162" mass="18428">MPEAGIDRLSRLTIRFWILVINFPSCQPPTMSKPSLNPSSLQTRLAHILKHWPSDAVRPASVSVQNYLQSRIAKPVNESTQPQSTPVSTPAPRAEISESSVNALSALLENRFARRYPLTQKIRYPASDPDHYDNLIREFEEAPNRDWFGRIKKRLGGILRLQ</sequence>
<keyword evidence="3" id="KW-1185">Reference proteome</keyword>
<dbReference type="OrthoDB" id="2107880at2759"/>
<feature type="compositionally biased region" description="Polar residues" evidence="1">
    <location>
        <begin position="77"/>
        <end position="88"/>
    </location>
</feature>
<comment type="caution">
    <text evidence="2">The sequence shown here is derived from an EMBL/GenBank/DDBJ whole genome shotgun (WGS) entry which is preliminary data.</text>
</comment>
<dbReference type="InterPro" id="IPR037653">
    <property type="entry name" value="Cbp6"/>
</dbReference>
<dbReference type="Proteomes" id="UP001150904">
    <property type="component" value="Unassembled WGS sequence"/>
</dbReference>
<dbReference type="GO" id="GO:0034551">
    <property type="term" value="P:mitochondrial respiratory chain complex III assembly"/>
    <property type="evidence" value="ECO:0007669"/>
    <property type="project" value="TreeGrafter"/>
</dbReference>
<dbReference type="Pfam" id="PF20180">
    <property type="entry name" value="UQCC2_CBP6"/>
    <property type="match status" value="1"/>
</dbReference>
<dbReference type="GO" id="GO:0061671">
    <property type="term" value="C:Cbp3p-Cbp6 complex"/>
    <property type="evidence" value="ECO:0007669"/>
    <property type="project" value="InterPro"/>
</dbReference>
<dbReference type="GeneID" id="83183754"/>
<dbReference type="PANTHER" id="PTHR28250:SF1">
    <property type="entry name" value="CYTOCHROME B PRE-MRNA-PROCESSING PROTEIN 6"/>
    <property type="match status" value="1"/>
</dbReference>
<evidence type="ECO:0000313" key="2">
    <source>
        <dbReference type="EMBL" id="KAJ5190412.1"/>
    </source>
</evidence>
<feature type="region of interest" description="Disordered" evidence="1">
    <location>
        <begin position="73"/>
        <end position="95"/>
    </location>
</feature>
<evidence type="ECO:0000313" key="3">
    <source>
        <dbReference type="Proteomes" id="UP001150904"/>
    </source>
</evidence>
<reference evidence="2" key="1">
    <citation type="submission" date="2022-12" db="EMBL/GenBank/DDBJ databases">
        <authorList>
            <person name="Petersen C."/>
        </authorList>
    </citation>
    <scope>NUCLEOTIDE SEQUENCE</scope>
    <source>
        <strain evidence="2">IBT 15544</strain>
    </source>
</reference>
<dbReference type="PANTHER" id="PTHR28250">
    <property type="entry name" value="CYTOCHROME B PRE-MRNA-PROCESSING PROTEIN 6"/>
    <property type="match status" value="1"/>
</dbReference>
<protein>
    <submittedName>
        <fullName evidence="2">Uncharacterized protein</fullName>
    </submittedName>
</protein>
<gene>
    <name evidence="2" type="ORF">N7498_009397</name>
</gene>
<accession>A0A9W9J5U2</accession>
<evidence type="ECO:0000256" key="1">
    <source>
        <dbReference type="SAM" id="MobiDB-lite"/>
    </source>
</evidence>
<dbReference type="EMBL" id="JAPQKR010000016">
    <property type="protein sequence ID" value="KAJ5190412.1"/>
    <property type="molecule type" value="Genomic_DNA"/>
</dbReference>
<organism evidence="2 3">
    <name type="scientific">Penicillium cinerascens</name>
    <dbReference type="NCBI Taxonomy" id="70096"/>
    <lineage>
        <taxon>Eukaryota</taxon>
        <taxon>Fungi</taxon>
        <taxon>Dikarya</taxon>
        <taxon>Ascomycota</taxon>
        <taxon>Pezizomycotina</taxon>
        <taxon>Eurotiomycetes</taxon>
        <taxon>Eurotiomycetidae</taxon>
        <taxon>Eurotiales</taxon>
        <taxon>Aspergillaceae</taxon>
        <taxon>Penicillium</taxon>
    </lineage>
</organism>